<feature type="compositionally biased region" description="Polar residues" evidence="1">
    <location>
        <begin position="402"/>
        <end position="422"/>
    </location>
</feature>
<protein>
    <recommendedName>
        <fullName evidence="2">Cyclic nucleotide-binding domain-containing protein</fullName>
    </recommendedName>
</protein>
<dbReference type="GO" id="GO:0005249">
    <property type="term" value="F:voltage-gated potassium channel activity"/>
    <property type="evidence" value="ECO:0007669"/>
    <property type="project" value="InterPro"/>
</dbReference>
<organism evidence="3">
    <name type="scientific">Capitella teleta</name>
    <name type="common">Polychaete worm</name>
    <dbReference type="NCBI Taxonomy" id="283909"/>
    <lineage>
        <taxon>Eukaryota</taxon>
        <taxon>Metazoa</taxon>
        <taxon>Spiralia</taxon>
        <taxon>Lophotrochozoa</taxon>
        <taxon>Annelida</taxon>
        <taxon>Polychaeta</taxon>
        <taxon>Sedentaria</taxon>
        <taxon>Scolecida</taxon>
        <taxon>Capitellidae</taxon>
        <taxon>Capitella</taxon>
    </lineage>
</organism>
<dbReference type="EnsemblMetazoa" id="CapteT225139">
    <property type="protein sequence ID" value="CapteP225139"/>
    <property type="gene ID" value="CapteG225139"/>
</dbReference>
<evidence type="ECO:0000259" key="2">
    <source>
        <dbReference type="PROSITE" id="PS50042"/>
    </source>
</evidence>
<dbReference type="OrthoDB" id="421226at2759"/>
<reference evidence="5" key="1">
    <citation type="submission" date="2012-12" db="EMBL/GenBank/DDBJ databases">
        <authorList>
            <person name="Hellsten U."/>
            <person name="Grimwood J."/>
            <person name="Chapman J.A."/>
            <person name="Shapiro H."/>
            <person name="Aerts A."/>
            <person name="Otillar R.P."/>
            <person name="Terry A.Y."/>
            <person name="Boore J.L."/>
            <person name="Simakov O."/>
            <person name="Marletaz F."/>
            <person name="Cho S.-J."/>
            <person name="Edsinger-Gonzales E."/>
            <person name="Havlak P."/>
            <person name="Kuo D.-H."/>
            <person name="Larsson T."/>
            <person name="Lv J."/>
            <person name="Arendt D."/>
            <person name="Savage R."/>
            <person name="Osoegawa K."/>
            <person name="de Jong P."/>
            <person name="Lindberg D.R."/>
            <person name="Seaver E.C."/>
            <person name="Weisblat D.A."/>
            <person name="Putnam N.H."/>
            <person name="Grigoriev I.V."/>
            <person name="Rokhsar D.S."/>
        </authorList>
    </citation>
    <scope>NUCLEOTIDE SEQUENCE</scope>
    <source>
        <strain evidence="5">I ESC-2004</strain>
    </source>
</reference>
<keyword evidence="5" id="KW-1185">Reference proteome</keyword>
<feature type="region of interest" description="Disordered" evidence="1">
    <location>
        <begin position="402"/>
        <end position="435"/>
    </location>
</feature>
<dbReference type="SMART" id="SM00100">
    <property type="entry name" value="cNMP"/>
    <property type="match status" value="2"/>
</dbReference>
<evidence type="ECO:0000313" key="5">
    <source>
        <dbReference type="Proteomes" id="UP000014760"/>
    </source>
</evidence>
<dbReference type="Gene3D" id="2.60.120.10">
    <property type="entry name" value="Jelly Rolls"/>
    <property type="match status" value="2"/>
</dbReference>
<sequence length="459" mass="50745">MSTSPKNTLTDPLTTDPLNIKQMDEKFASSAAQVCQIEATTSIHRCVISKVLKNLIDAVVESGSTLSKKQDLALQLLVNLKHLGSIECDMDIITRGEVNDDIYLLLEGSAAVLSADHSVVLRLLESGDIFGEISALHAIPPTANVRIMAGSTVFILPRTDALRIMKQHNLCSLSKLCIRRRYIPSGDIAEPHLVLRDLSVDVLRETAIFRAWDSEGLVALLGQLGSLPVTLCPAGADLINRGDEGGELTVVLSGRVKVIADHGDLCSLTAKEFPFIVGEEGFFNPDWESPVTFRTESPCYVISIKKYHISQLTHDKQEAIVSARAAWADIRTRWKQLLKARHVKCHSKYRSQFQIEVIQNCLSQTEILQGFPSPCLHQMALSATGAAYTSDEAIQYTPSNGTYETTNSASNTLSKTAKNGSDSQRESRVKPRTQGQCEQRFIRLVYLHRRNLSEPSERF</sequence>
<name>R7TSH1_CAPTE</name>
<dbReference type="EMBL" id="AMQN01002243">
    <property type="status" value="NOT_ANNOTATED_CDS"/>
    <property type="molecule type" value="Genomic_DNA"/>
</dbReference>
<gene>
    <name evidence="3" type="ORF">CAPTEDRAFT_225139</name>
</gene>
<dbReference type="CDD" id="cd00038">
    <property type="entry name" value="CAP_ED"/>
    <property type="match status" value="2"/>
</dbReference>
<reference evidence="3 5" key="2">
    <citation type="journal article" date="2013" name="Nature">
        <title>Insights into bilaterian evolution from three spiralian genomes.</title>
        <authorList>
            <person name="Simakov O."/>
            <person name="Marletaz F."/>
            <person name="Cho S.J."/>
            <person name="Edsinger-Gonzales E."/>
            <person name="Havlak P."/>
            <person name="Hellsten U."/>
            <person name="Kuo D.H."/>
            <person name="Larsson T."/>
            <person name="Lv J."/>
            <person name="Arendt D."/>
            <person name="Savage R."/>
            <person name="Osoegawa K."/>
            <person name="de Jong P."/>
            <person name="Grimwood J."/>
            <person name="Chapman J.A."/>
            <person name="Shapiro H."/>
            <person name="Aerts A."/>
            <person name="Otillar R.P."/>
            <person name="Terry A.Y."/>
            <person name="Boore J.L."/>
            <person name="Grigoriev I.V."/>
            <person name="Lindberg D.R."/>
            <person name="Seaver E.C."/>
            <person name="Weisblat D.A."/>
            <person name="Putnam N.H."/>
            <person name="Rokhsar D.S."/>
        </authorList>
    </citation>
    <scope>NUCLEOTIDE SEQUENCE</scope>
    <source>
        <strain evidence="3 5">I ESC-2004</strain>
    </source>
</reference>
<dbReference type="STRING" id="283909.R7TSH1"/>
<feature type="domain" description="Cyclic nucleotide-binding" evidence="2">
    <location>
        <begin position="92"/>
        <end position="165"/>
    </location>
</feature>
<accession>R7TSH1</accession>
<evidence type="ECO:0000256" key="1">
    <source>
        <dbReference type="SAM" id="MobiDB-lite"/>
    </source>
</evidence>
<dbReference type="OMA" id="ESAMIIL"/>
<reference evidence="4" key="3">
    <citation type="submission" date="2015-06" db="UniProtKB">
        <authorList>
            <consortium name="EnsemblMetazoa"/>
        </authorList>
    </citation>
    <scope>IDENTIFICATION</scope>
</reference>
<evidence type="ECO:0000313" key="4">
    <source>
        <dbReference type="EnsemblMetazoa" id="CapteP225139"/>
    </source>
</evidence>
<evidence type="ECO:0000313" key="3">
    <source>
        <dbReference type="EMBL" id="ELT96823.1"/>
    </source>
</evidence>
<dbReference type="InterPro" id="IPR014710">
    <property type="entry name" value="RmlC-like_jellyroll"/>
</dbReference>
<dbReference type="InterPro" id="IPR000595">
    <property type="entry name" value="cNMP-bd_dom"/>
</dbReference>
<dbReference type="Pfam" id="PF00027">
    <property type="entry name" value="cNMP_binding"/>
    <property type="match status" value="1"/>
</dbReference>
<proteinExistence type="predicted"/>
<dbReference type="PANTHER" id="PTHR45743:SF2">
    <property type="entry name" value="POTASSIUM CHANNEL AKT1"/>
    <property type="match status" value="1"/>
</dbReference>
<dbReference type="EMBL" id="KB308725">
    <property type="protein sequence ID" value="ELT96823.1"/>
    <property type="molecule type" value="Genomic_DNA"/>
</dbReference>
<dbReference type="InterPro" id="IPR018490">
    <property type="entry name" value="cNMP-bd_dom_sf"/>
</dbReference>
<dbReference type="Proteomes" id="UP000014760">
    <property type="component" value="Unassembled WGS sequence"/>
</dbReference>
<dbReference type="PANTHER" id="PTHR45743">
    <property type="entry name" value="POTASSIUM CHANNEL AKT1"/>
    <property type="match status" value="1"/>
</dbReference>
<dbReference type="SUPFAM" id="SSF51206">
    <property type="entry name" value="cAMP-binding domain-like"/>
    <property type="match status" value="2"/>
</dbReference>
<dbReference type="InterPro" id="IPR045319">
    <property type="entry name" value="KAT/AKT"/>
</dbReference>
<dbReference type="AlphaFoldDB" id="R7TSH1"/>
<dbReference type="PROSITE" id="PS50042">
    <property type="entry name" value="CNMP_BINDING_3"/>
    <property type="match status" value="2"/>
</dbReference>
<dbReference type="HOGENOM" id="CLU_596191_0_0_1"/>
<feature type="domain" description="Cyclic nucleotide-binding" evidence="2">
    <location>
        <begin position="208"/>
        <end position="312"/>
    </location>
</feature>